<feature type="transmembrane region" description="Helical" evidence="1">
    <location>
        <begin position="130"/>
        <end position="151"/>
    </location>
</feature>
<dbReference type="KEGG" id="sedi:EBB79_21390"/>
<evidence type="ECO:0000259" key="2">
    <source>
        <dbReference type="Pfam" id="PF07331"/>
    </source>
</evidence>
<feature type="transmembrane region" description="Helical" evidence="1">
    <location>
        <begin position="78"/>
        <end position="95"/>
    </location>
</feature>
<reference evidence="3 4" key="1">
    <citation type="submission" date="2018-10" db="EMBL/GenBank/DDBJ databases">
        <title>Parasedimentitalea marina sp. nov., a psychrophilic bacterium isolated from deep seawater of the New Britain Trench.</title>
        <authorList>
            <person name="Cao J."/>
        </authorList>
    </citation>
    <scope>NUCLEOTIDE SEQUENCE [LARGE SCALE GENOMIC DNA]</scope>
    <source>
        <strain evidence="3 4">W43</strain>
    </source>
</reference>
<proteinExistence type="predicted"/>
<dbReference type="AlphaFoldDB" id="A0A3T0N894"/>
<protein>
    <recommendedName>
        <fullName evidence="2">DUF1468 domain-containing protein</fullName>
    </recommendedName>
</protein>
<dbReference type="Proteomes" id="UP000283063">
    <property type="component" value="Chromosome"/>
</dbReference>
<dbReference type="RefSeq" id="WP_127750782.1">
    <property type="nucleotide sequence ID" value="NZ_CP033219.1"/>
</dbReference>
<feature type="transmembrane region" description="Helical" evidence="1">
    <location>
        <begin position="101"/>
        <end position="118"/>
    </location>
</feature>
<sequence length="160" mass="18023">MRLNRDTAVAIVSLLICGGLLINTFQMPPPMFNQMPATLWPRMILVPLALLSLLLLAKAQMAEVDESLESRSLSEWFTYYKNPIVCFALFFLFLITMPILGMLIGGLLYVFITLGFLGGWSSRLMIQHGLVSIFFVVGMWAIFTQLLGVFLPEGILLRVY</sequence>
<keyword evidence="1" id="KW-0472">Membrane</keyword>
<name>A0A3T0N894_9RHOB</name>
<accession>A0A3T0N894</accession>
<feature type="domain" description="DUF1468" evidence="2">
    <location>
        <begin position="8"/>
        <end position="152"/>
    </location>
</feature>
<keyword evidence="4" id="KW-1185">Reference proteome</keyword>
<feature type="transmembrane region" description="Helical" evidence="1">
    <location>
        <begin position="7"/>
        <end position="27"/>
    </location>
</feature>
<keyword evidence="1" id="KW-0812">Transmembrane</keyword>
<gene>
    <name evidence="3" type="ORF">EBB79_21390</name>
</gene>
<evidence type="ECO:0000256" key="1">
    <source>
        <dbReference type="SAM" id="Phobius"/>
    </source>
</evidence>
<feature type="transmembrane region" description="Helical" evidence="1">
    <location>
        <begin position="39"/>
        <end position="57"/>
    </location>
</feature>
<dbReference type="OrthoDB" id="7365255at2"/>
<organism evidence="3 4">
    <name type="scientific">Parasedimentitalea marina</name>
    <dbReference type="NCBI Taxonomy" id="2483033"/>
    <lineage>
        <taxon>Bacteria</taxon>
        <taxon>Pseudomonadati</taxon>
        <taxon>Pseudomonadota</taxon>
        <taxon>Alphaproteobacteria</taxon>
        <taxon>Rhodobacterales</taxon>
        <taxon>Paracoccaceae</taxon>
        <taxon>Parasedimentitalea</taxon>
    </lineage>
</organism>
<dbReference type="EMBL" id="CP033219">
    <property type="protein sequence ID" value="AZV80195.1"/>
    <property type="molecule type" value="Genomic_DNA"/>
</dbReference>
<keyword evidence="1" id="KW-1133">Transmembrane helix</keyword>
<evidence type="ECO:0000313" key="3">
    <source>
        <dbReference type="EMBL" id="AZV80195.1"/>
    </source>
</evidence>
<dbReference type="InterPro" id="IPR009936">
    <property type="entry name" value="DUF1468"/>
</dbReference>
<evidence type="ECO:0000313" key="4">
    <source>
        <dbReference type="Proteomes" id="UP000283063"/>
    </source>
</evidence>
<dbReference type="Pfam" id="PF07331">
    <property type="entry name" value="TctB"/>
    <property type="match status" value="1"/>
</dbReference>